<organism evidence="2 3">
    <name type="scientific">Pseudomassariella vexata</name>
    <dbReference type="NCBI Taxonomy" id="1141098"/>
    <lineage>
        <taxon>Eukaryota</taxon>
        <taxon>Fungi</taxon>
        <taxon>Dikarya</taxon>
        <taxon>Ascomycota</taxon>
        <taxon>Pezizomycotina</taxon>
        <taxon>Sordariomycetes</taxon>
        <taxon>Xylariomycetidae</taxon>
        <taxon>Amphisphaeriales</taxon>
        <taxon>Pseudomassariaceae</taxon>
        <taxon>Pseudomassariella</taxon>
    </lineage>
</organism>
<reference evidence="2 3" key="1">
    <citation type="submission" date="2016-07" db="EMBL/GenBank/DDBJ databases">
        <title>Pervasive Adenine N6-methylation of Active Genes in Fungi.</title>
        <authorList>
            <consortium name="DOE Joint Genome Institute"/>
            <person name="Mondo S.J."/>
            <person name="Dannebaum R.O."/>
            <person name="Kuo R.C."/>
            <person name="Labutti K."/>
            <person name="Haridas S."/>
            <person name="Kuo A."/>
            <person name="Salamov A."/>
            <person name="Ahrendt S.R."/>
            <person name="Lipzen A."/>
            <person name="Sullivan W."/>
            <person name="Andreopoulos W.B."/>
            <person name="Clum A."/>
            <person name="Lindquist E."/>
            <person name="Daum C."/>
            <person name="Ramamoorthy G.K."/>
            <person name="Gryganskyi A."/>
            <person name="Culley D."/>
            <person name="Magnuson J.K."/>
            <person name="James T.Y."/>
            <person name="O'Malley M.A."/>
            <person name="Stajich J.E."/>
            <person name="Spatafora J.W."/>
            <person name="Visel A."/>
            <person name="Grigoriev I.V."/>
        </authorList>
    </citation>
    <scope>NUCLEOTIDE SEQUENCE [LARGE SCALE GENOMIC DNA]</scope>
    <source>
        <strain evidence="2 3">CBS 129021</strain>
    </source>
</reference>
<dbReference type="PANTHER" id="PTHR35391:SF5">
    <property type="entry name" value="DUF6590 DOMAIN-CONTAINING PROTEIN"/>
    <property type="match status" value="1"/>
</dbReference>
<dbReference type="OrthoDB" id="20872at2759"/>
<protein>
    <recommendedName>
        <fullName evidence="4">C2H2-type domain-containing protein</fullName>
    </recommendedName>
</protein>
<evidence type="ECO:0000313" key="3">
    <source>
        <dbReference type="Proteomes" id="UP000193689"/>
    </source>
</evidence>
<keyword evidence="3" id="KW-1185">Reference proteome</keyword>
<dbReference type="RefSeq" id="XP_040715323.1">
    <property type="nucleotide sequence ID" value="XM_040854107.1"/>
</dbReference>
<feature type="region of interest" description="Disordered" evidence="1">
    <location>
        <begin position="1"/>
        <end position="24"/>
    </location>
</feature>
<evidence type="ECO:0008006" key="4">
    <source>
        <dbReference type="Google" id="ProtNLM"/>
    </source>
</evidence>
<accession>A0A1Y2DXH4</accession>
<gene>
    <name evidence="2" type="ORF">BCR38DRAFT_202302</name>
</gene>
<dbReference type="InParanoid" id="A0A1Y2DXH4"/>
<dbReference type="GeneID" id="63770319"/>
<dbReference type="Proteomes" id="UP000193689">
    <property type="component" value="Unassembled WGS sequence"/>
</dbReference>
<sequence>MDNLTLTDGPNMAPSVEASTPESADRSIADLARDCTSVFHQLLSLESLKGNEWSENRLADFNLWTDGVGATAKPGASLDSRLKGRADDLQLVKNLLAMLQDFLIGYIRCAKSGNGTEEAVRNVDSAIKNLEMIGVAIRWTGKASRTRRTERTFDPSEHRNFRRHLECMILLHPSEDGRNPDDLDFSKLNHVQNRLIEANLRRRHSFSVAQKRSMRSEASYMEQPPHLNRIFSNPSTQGETQMQRRNEFGNPTRMSSLKAREHLAPTITGFSTASTAEGTLQYTPVSRHLPEAVKSQITFISGATDFPKPPKTPPGSLICKCPCCCQSLPIDEVLDPKKWRQHLIEDLRPYTCIAIDCPKPAVIFSTRKEWETHIRRDHKPQWQCPLCDERDLIFTEMEGIVIHLQTDHQQEIREGSLSTILS</sequence>
<proteinExistence type="predicted"/>
<comment type="caution">
    <text evidence="2">The sequence shown here is derived from an EMBL/GenBank/DDBJ whole genome shotgun (WGS) entry which is preliminary data.</text>
</comment>
<evidence type="ECO:0000313" key="2">
    <source>
        <dbReference type="EMBL" id="ORY63909.1"/>
    </source>
</evidence>
<dbReference type="EMBL" id="MCFJ01000007">
    <property type="protein sequence ID" value="ORY63909.1"/>
    <property type="molecule type" value="Genomic_DNA"/>
</dbReference>
<dbReference type="AlphaFoldDB" id="A0A1Y2DXH4"/>
<dbReference type="STRING" id="1141098.A0A1Y2DXH4"/>
<name>A0A1Y2DXH4_9PEZI</name>
<evidence type="ECO:0000256" key="1">
    <source>
        <dbReference type="SAM" id="MobiDB-lite"/>
    </source>
</evidence>
<dbReference type="PANTHER" id="PTHR35391">
    <property type="entry name" value="C2H2-TYPE DOMAIN-CONTAINING PROTEIN-RELATED"/>
    <property type="match status" value="1"/>
</dbReference>